<evidence type="ECO:0008006" key="4">
    <source>
        <dbReference type="Google" id="ProtNLM"/>
    </source>
</evidence>
<dbReference type="OrthoDB" id="70322at2157"/>
<dbReference type="RefSeq" id="WP_006168859.1">
    <property type="nucleotide sequence ID" value="NZ_AOIN01000091.1"/>
</dbReference>
<dbReference type="AlphaFoldDB" id="M0A965"/>
<dbReference type="EMBL" id="AOIN01000091">
    <property type="protein sequence ID" value="ELY95320.1"/>
    <property type="molecule type" value="Genomic_DNA"/>
</dbReference>
<feature type="transmembrane region" description="Helical" evidence="1">
    <location>
        <begin position="20"/>
        <end position="45"/>
    </location>
</feature>
<dbReference type="Pfam" id="PF06695">
    <property type="entry name" value="Sm_multidrug_ex"/>
    <property type="match status" value="1"/>
</dbReference>
<keyword evidence="1" id="KW-0472">Membrane</keyword>
<keyword evidence="1" id="KW-1133">Transmembrane helix</keyword>
<dbReference type="Proteomes" id="UP000011693">
    <property type="component" value="Unassembled WGS sequence"/>
</dbReference>
<evidence type="ECO:0000256" key="1">
    <source>
        <dbReference type="SAM" id="Phobius"/>
    </source>
</evidence>
<sequence length="169" mass="18059">MSLTPLLVDIGTTLEDATGFVQYLLVFIFAAIPVFEILVVIPIAIGLGLDPVLTGVIAFAGNVLSVYALILFHGRLSDWWAGWRGNDDGEESEPTDRYARARTLWDRYGLPGISFGGPILTGVHIAAIVALFAGSRDRLVAGWMTVGIAIWTVILTAASVFGLSLLGLT</sequence>
<evidence type="ECO:0000313" key="3">
    <source>
        <dbReference type="Proteomes" id="UP000011693"/>
    </source>
</evidence>
<organism evidence="2 3">
    <name type="scientific">Natrialba chahannaoensis JCM 10990</name>
    <dbReference type="NCBI Taxonomy" id="1227492"/>
    <lineage>
        <taxon>Archaea</taxon>
        <taxon>Methanobacteriati</taxon>
        <taxon>Methanobacteriota</taxon>
        <taxon>Stenosarchaea group</taxon>
        <taxon>Halobacteria</taxon>
        <taxon>Halobacteriales</taxon>
        <taxon>Natrialbaceae</taxon>
        <taxon>Natrialba</taxon>
    </lineage>
</organism>
<protein>
    <recommendedName>
        <fullName evidence="4">Small multi-drug export protein</fullName>
    </recommendedName>
</protein>
<proteinExistence type="predicted"/>
<dbReference type="PATRIC" id="fig|1227492.4.peg.3346"/>
<name>M0A965_9EURY</name>
<accession>M0A965</accession>
<keyword evidence="3" id="KW-1185">Reference proteome</keyword>
<feature type="transmembrane region" description="Helical" evidence="1">
    <location>
        <begin position="140"/>
        <end position="166"/>
    </location>
</feature>
<reference evidence="2 3" key="1">
    <citation type="journal article" date="2014" name="PLoS Genet.">
        <title>Phylogenetically driven sequencing of extremely halophilic archaea reveals strategies for static and dynamic osmo-response.</title>
        <authorList>
            <person name="Becker E.A."/>
            <person name="Seitzer P.M."/>
            <person name="Tritt A."/>
            <person name="Larsen D."/>
            <person name="Krusor M."/>
            <person name="Yao A.I."/>
            <person name="Wu D."/>
            <person name="Madern D."/>
            <person name="Eisen J.A."/>
            <person name="Darling A.E."/>
            <person name="Facciotti M.T."/>
        </authorList>
    </citation>
    <scope>NUCLEOTIDE SEQUENCE [LARGE SCALE GENOMIC DNA]</scope>
    <source>
        <strain evidence="2 3">JCM 10990</strain>
    </source>
</reference>
<keyword evidence="1" id="KW-0812">Transmembrane</keyword>
<dbReference type="InterPro" id="IPR009577">
    <property type="entry name" value="Sm_multidrug_ex"/>
</dbReference>
<gene>
    <name evidence="2" type="ORF">C482_16803</name>
</gene>
<feature type="transmembrane region" description="Helical" evidence="1">
    <location>
        <begin position="52"/>
        <end position="72"/>
    </location>
</feature>
<comment type="caution">
    <text evidence="2">The sequence shown here is derived from an EMBL/GenBank/DDBJ whole genome shotgun (WGS) entry which is preliminary data.</text>
</comment>
<dbReference type="STRING" id="1227492.C482_16803"/>
<feature type="transmembrane region" description="Helical" evidence="1">
    <location>
        <begin position="113"/>
        <end position="133"/>
    </location>
</feature>
<evidence type="ECO:0000313" key="2">
    <source>
        <dbReference type="EMBL" id="ELY95320.1"/>
    </source>
</evidence>